<keyword evidence="3 6" id="KW-0812">Transmembrane</keyword>
<reference evidence="7" key="1">
    <citation type="submission" date="2021-01" db="EMBL/GenBank/DDBJ databases">
        <title>Novel species in genus Nocardioides.</title>
        <authorList>
            <person name="Zhang G."/>
        </authorList>
    </citation>
    <scope>NUCLEOTIDE SEQUENCE</scope>
    <source>
        <strain evidence="7">Zg-536</strain>
    </source>
</reference>
<accession>A0A939BV62</accession>
<keyword evidence="5 6" id="KW-0472">Membrane</keyword>
<evidence type="ECO:0000256" key="1">
    <source>
        <dbReference type="ARBA" id="ARBA00004651"/>
    </source>
</evidence>
<dbReference type="Proteomes" id="UP000663791">
    <property type="component" value="Unassembled WGS sequence"/>
</dbReference>
<evidence type="ECO:0000256" key="2">
    <source>
        <dbReference type="ARBA" id="ARBA00022475"/>
    </source>
</evidence>
<evidence type="ECO:0000256" key="5">
    <source>
        <dbReference type="ARBA" id="ARBA00023136"/>
    </source>
</evidence>
<evidence type="ECO:0000313" key="8">
    <source>
        <dbReference type="Proteomes" id="UP000663791"/>
    </source>
</evidence>
<dbReference type="Pfam" id="PF01810">
    <property type="entry name" value="LysE"/>
    <property type="match status" value="1"/>
</dbReference>
<dbReference type="InterPro" id="IPR001123">
    <property type="entry name" value="LeuE-type"/>
</dbReference>
<organism evidence="7 8">
    <name type="scientific">Nocardioides faecalis</name>
    <dbReference type="NCBI Taxonomy" id="2803858"/>
    <lineage>
        <taxon>Bacteria</taxon>
        <taxon>Bacillati</taxon>
        <taxon>Actinomycetota</taxon>
        <taxon>Actinomycetes</taxon>
        <taxon>Propionibacteriales</taxon>
        <taxon>Nocardioidaceae</taxon>
        <taxon>Nocardioides</taxon>
    </lineage>
</organism>
<sequence length="241" mass="24660">MLTSLTAGLATCLSLIVAIGAQNAYVLRQGVRRAHVGAVVAVCLVSDAVLILAGVAGMGTVVTRTDWLMETVRWLGVAFLVGYALTSLGRARHPGALAADDEVVHREAAHAAATAPAGAGVATGPVTTGTVTTEIVTATESRRSVVLRAVALTWLNPHVYLDTVLLLGTIAATHAATAGTGADGRWWFGAGAVLASAVWFSGLGFGARLLAPLLARPRAWQVLEVLVAATMLLVAARLALG</sequence>
<dbReference type="PANTHER" id="PTHR30086:SF20">
    <property type="entry name" value="ARGININE EXPORTER PROTEIN ARGO-RELATED"/>
    <property type="match status" value="1"/>
</dbReference>
<comment type="subcellular location">
    <subcellularLocation>
        <location evidence="1">Cell membrane</location>
        <topology evidence="1">Multi-pass membrane protein</topology>
    </subcellularLocation>
</comment>
<keyword evidence="2" id="KW-1003">Cell membrane</keyword>
<dbReference type="EMBL" id="JAERTX010000005">
    <property type="protein sequence ID" value="MBM9459581.1"/>
    <property type="molecule type" value="Genomic_DNA"/>
</dbReference>
<dbReference type="GO" id="GO:0005886">
    <property type="term" value="C:plasma membrane"/>
    <property type="evidence" value="ECO:0007669"/>
    <property type="project" value="UniProtKB-SubCell"/>
</dbReference>
<evidence type="ECO:0000313" key="7">
    <source>
        <dbReference type="EMBL" id="MBM9459581.1"/>
    </source>
</evidence>
<comment type="caution">
    <text evidence="7">The sequence shown here is derived from an EMBL/GenBank/DDBJ whole genome shotgun (WGS) entry which is preliminary data.</text>
</comment>
<name>A0A939BV62_9ACTN</name>
<keyword evidence="4 6" id="KW-1133">Transmembrane helix</keyword>
<feature type="transmembrane region" description="Helical" evidence="6">
    <location>
        <begin position="186"/>
        <end position="210"/>
    </location>
</feature>
<feature type="transmembrane region" description="Helical" evidence="6">
    <location>
        <begin position="222"/>
        <end position="240"/>
    </location>
</feature>
<proteinExistence type="predicted"/>
<keyword evidence="8" id="KW-1185">Reference proteome</keyword>
<feature type="transmembrane region" description="Helical" evidence="6">
    <location>
        <begin position="36"/>
        <end position="62"/>
    </location>
</feature>
<dbReference type="RefSeq" id="WP_205290902.1">
    <property type="nucleotide sequence ID" value="NZ_CP074406.1"/>
</dbReference>
<dbReference type="PANTHER" id="PTHR30086">
    <property type="entry name" value="ARGININE EXPORTER PROTEIN ARGO"/>
    <property type="match status" value="1"/>
</dbReference>
<feature type="transmembrane region" description="Helical" evidence="6">
    <location>
        <begin position="74"/>
        <end position="91"/>
    </location>
</feature>
<dbReference type="GO" id="GO:0015171">
    <property type="term" value="F:amino acid transmembrane transporter activity"/>
    <property type="evidence" value="ECO:0007669"/>
    <property type="project" value="TreeGrafter"/>
</dbReference>
<evidence type="ECO:0000256" key="6">
    <source>
        <dbReference type="SAM" id="Phobius"/>
    </source>
</evidence>
<dbReference type="AlphaFoldDB" id="A0A939BV62"/>
<protein>
    <submittedName>
        <fullName evidence="7">LysE family transporter</fullName>
    </submittedName>
</protein>
<gene>
    <name evidence="7" type="ORF">JK386_06675</name>
</gene>
<evidence type="ECO:0000256" key="3">
    <source>
        <dbReference type="ARBA" id="ARBA00022692"/>
    </source>
</evidence>
<evidence type="ECO:0000256" key="4">
    <source>
        <dbReference type="ARBA" id="ARBA00022989"/>
    </source>
</evidence>